<organism evidence="1 2">
    <name type="scientific">Puccinia graminis f. sp. tritici</name>
    <dbReference type="NCBI Taxonomy" id="56615"/>
    <lineage>
        <taxon>Eukaryota</taxon>
        <taxon>Fungi</taxon>
        <taxon>Dikarya</taxon>
        <taxon>Basidiomycota</taxon>
        <taxon>Pucciniomycotina</taxon>
        <taxon>Pucciniomycetes</taxon>
        <taxon>Pucciniales</taxon>
        <taxon>Pucciniaceae</taxon>
        <taxon>Puccinia</taxon>
    </lineage>
</organism>
<proteinExistence type="predicted"/>
<dbReference type="AlphaFoldDB" id="A0A5B0PNI7"/>
<dbReference type="EMBL" id="VSWC01000053">
    <property type="protein sequence ID" value="KAA1101549.1"/>
    <property type="molecule type" value="Genomic_DNA"/>
</dbReference>
<evidence type="ECO:0000313" key="2">
    <source>
        <dbReference type="Proteomes" id="UP000324748"/>
    </source>
</evidence>
<keyword evidence="2" id="KW-1185">Reference proteome</keyword>
<accession>A0A5B0PNI7</accession>
<sequence length="163" mass="18600">MVHDPSGLSRRDDKYAPSNTVHDFVMEVQHILYLLGLLPRHASKSADQAQWSTHSYQSETARDGLLKSQSRKELLEFVNYLLRVFSRPGDHDEMNWFRHHTISEFDHSLPNPANRHGGGVDGPQALCRWSPISRLVSLEQQGILAWVTDCNDSHLSTNTGWKL</sequence>
<reference evidence="1 2" key="1">
    <citation type="submission" date="2019-05" db="EMBL/GenBank/DDBJ databases">
        <title>Emergence of the Ug99 lineage of the wheat stem rust pathogen through somatic hybridization.</title>
        <authorList>
            <person name="Li F."/>
            <person name="Upadhyaya N.M."/>
            <person name="Sperschneider J."/>
            <person name="Matny O."/>
            <person name="Nguyen-Phuc H."/>
            <person name="Mago R."/>
            <person name="Raley C."/>
            <person name="Miller M.E."/>
            <person name="Silverstein K.A.T."/>
            <person name="Henningsen E."/>
            <person name="Hirsch C.D."/>
            <person name="Visser B."/>
            <person name="Pretorius Z.A."/>
            <person name="Steffenson B.J."/>
            <person name="Schwessinger B."/>
            <person name="Dodds P.N."/>
            <person name="Figueroa M."/>
        </authorList>
    </citation>
    <scope>NUCLEOTIDE SEQUENCE [LARGE SCALE GENOMIC DNA]</scope>
    <source>
        <strain evidence="1">21-0</strain>
    </source>
</reference>
<dbReference type="Proteomes" id="UP000324748">
    <property type="component" value="Unassembled WGS sequence"/>
</dbReference>
<gene>
    <name evidence="1" type="ORF">PGT21_024098</name>
</gene>
<comment type="caution">
    <text evidence="1">The sequence shown here is derived from an EMBL/GenBank/DDBJ whole genome shotgun (WGS) entry which is preliminary data.</text>
</comment>
<name>A0A5B0PNI7_PUCGR</name>
<evidence type="ECO:0000313" key="1">
    <source>
        <dbReference type="EMBL" id="KAA1101549.1"/>
    </source>
</evidence>
<protein>
    <submittedName>
        <fullName evidence="1">Uncharacterized protein</fullName>
    </submittedName>
</protein>